<dbReference type="InterPro" id="IPR001138">
    <property type="entry name" value="Zn2Cys6_DnaBD"/>
</dbReference>
<evidence type="ECO:0000256" key="2">
    <source>
        <dbReference type="ARBA" id="ARBA00023125"/>
    </source>
</evidence>
<dbReference type="Gene3D" id="4.10.240.10">
    <property type="entry name" value="Zn(2)-C6 fungal-type DNA-binding domain"/>
    <property type="match status" value="1"/>
</dbReference>
<keyword evidence="1" id="KW-0805">Transcription regulation</keyword>
<dbReference type="GO" id="GO:0008270">
    <property type="term" value="F:zinc ion binding"/>
    <property type="evidence" value="ECO:0007669"/>
    <property type="project" value="InterPro"/>
</dbReference>
<evidence type="ECO:0000259" key="5">
    <source>
        <dbReference type="PROSITE" id="PS50048"/>
    </source>
</evidence>
<accession>A0A370BP97</accession>
<gene>
    <name evidence="6" type="ORF">M747DRAFT_287286</name>
</gene>
<dbReference type="SMART" id="SM00066">
    <property type="entry name" value="GAL4"/>
    <property type="match status" value="1"/>
</dbReference>
<keyword evidence="2" id="KW-0238">DNA-binding</keyword>
<dbReference type="InterPro" id="IPR036864">
    <property type="entry name" value="Zn2-C6_fun-type_DNA-bd_sf"/>
</dbReference>
<evidence type="ECO:0000256" key="4">
    <source>
        <dbReference type="ARBA" id="ARBA00023242"/>
    </source>
</evidence>
<keyword evidence="4" id="KW-0539">Nucleus</keyword>
<keyword evidence="3" id="KW-0804">Transcription</keyword>
<dbReference type="GO" id="GO:0003677">
    <property type="term" value="F:DNA binding"/>
    <property type="evidence" value="ECO:0007669"/>
    <property type="project" value="UniProtKB-KW"/>
</dbReference>
<dbReference type="VEuPathDB" id="FungiDB:M747DRAFT_287286"/>
<sequence>MDLTTNYYYLLDGAGITAWQLRFRRELHRLSLPHMQPQSVLCRPANVPRYGGRYRHPWKQQKTGSCLTSLTIADSFDRFVDDGVLCDQCRSRKTKCNRVSSCSTCIAANLTCRITRQAQITADSDSSMPNVDNPNLRELEEDTTILGSFCWI</sequence>
<organism evidence="6 7">
    <name type="scientific">Aspergillus niger ATCC 13496</name>
    <dbReference type="NCBI Taxonomy" id="1353008"/>
    <lineage>
        <taxon>Eukaryota</taxon>
        <taxon>Fungi</taxon>
        <taxon>Dikarya</taxon>
        <taxon>Ascomycota</taxon>
        <taxon>Pezizomycotina</taxon>
        <taxon>Eurotiomycetes</taxon>
        <taxon>Eurotiomycetidae</taxon>
        <taxon>Eurotiales</taxon>
        <taxon>Aspergillaceae</taxon>
        <taxon>Aspergillus</taxon>
        <taxon>Aspergillus subgen. Circumdati</taxon>
    </lineage>
</organism>
<evidence type="ECO:0000256" key="1">
    <source>
        <dbReference type="ARBA" id="ARBA00023015"/>
    </source>
</evidence>
<dbReference type="GO" id="GO:0009893">
    <property type="term" value="P:positive regulation of metabolic process"/>
    <property type="evidence" value="ECO:0007669"/>
    <property type="project" value="UniProtKB-ARBA"/>
</dbReference>
<dbReference type="SUPFAM" id="SSF57701">
    <property type="entry name" value="Zn2/Cys6 DNA-binding domain"/>
    <property type="match status" value="1"/>
</dbReference>
<dbReference type="PROSITE" id="PS50048">
    <property type="entry name" value="ZN2_CY6_FUNGAL_2"/>
    <property type="match status" value="1"/>
</dbReference>
<evidence type="ECO:0000313" key="6">
    <source>
        <dbReference type="EMBL" id="RDH16238.1"/>
    </source>
</evidence>
<proteinExistence type="predicted"/>
<dbReference type="GO" id="GO:0000981">
    <property type="term" value="F:DNA-binding transcription factor activity, RNA polymerase II-specific"/>
    <property type="evidence" value="ECO:0007669"/>
    <property type="project" value="InterPro"/>
</dbReference>
<name>A0A370BP97_ASPNG</name>
<evidence type="ECO:0000256" key="3">
    <source>
        <dbReference type="ARBA" id="ARBA00023163"/>
    </source>
</evidence>
<dbReference type="CDD" id="cd00067">
    <property type="entry name" value="GAL4"/>
    <property type="match status" value="1"/>
</dbReference>
<protein>
    <recommendedName>
        <fullName evidence="5">Zn(2)-C6 fungal-type domain-containing protein</fullName>
    </recommendedName>
</protein>
<dbReference type="Proteomes" id="UP000253845">
    <property type="component" value="Unassembled WGS sequence"/>
</dbReference>
<dbReference type="Pfam" id="PF00172">
    <property type="entry name" value="Zn_clus"/>
    <property type="match status" value="1"/>
</dbReference>
<dbReference type="AlphaFoldDB" id="A0A370BP97"/>
<reference evidence="6 7" key="1">
    <citation type="submission" date="2018-07" db="EMBL/GenBank/DDBJ databases">
        <title>Section-level genome sequencing of Aspergillus section Nigri to investigate inter- and intra-species variation.</title>
        <authorList>
            <consortium name="DOE Joint Genome Institute"/>
            <person name="Vesth T.C."/>
            <person name="Nybo J.L."/>
            <person name="Theobald S."/>
            <person name="Frisvad J.C."/>
            <person name="Larsen T.O."/>
            <person name="Nielsen K.F."/>
            <person name="Hoof J.B."/>
            <person name="Brandl J."/>
            <person name="Salamov A."/>
            <person name="Riley R."/>
            <person name="Gladden J.M."/>
            <person name="Phatale P."/>
            <person name="Nielsen M.T."/>
            <person name="Lyhne E.K."/>
            <person name="Kogle M.E."/>
            <person name="Strasser K."/>
            <person name="McDonnell E."/>
            <person name="Barry K."/>
            <person name="Clum A."/>
            <person name="Chen C."/>
            <person name="Nolan M."/>
            <person name="Sandor L."/>
            <person name="Kuo A."/>
            <person name="Lipzen A."/>
            <person name="Hainaut M."/>
            <person name="Drula E."/>
            <person name="Tsang A."/>
            <person name="Magnuson J.K."/>
            <person name="Henrissat B."/>
            <person name="Wiebenga A."/>
            <person name="Simmons B.A."/>
            <person name="Makela M.R."/>
            <person name="De vries R.P."/>
            <person name="Grigoriev I.V."/>
            <person name="Mortensen U.H."/>
            <person name="Baker S.E."/>
            <person name="Andersen M.R."/>
        </authorList>
    </citation>
    <scope>NUCLEOTIDE SEQUENCE [LARGE SCALE GENOMIC DNA]</scope>
    <source>
        <strain evidence="6 7">ATCC 13496</strain>
    </source>
</reference>
<evidence type="ECO:0000313" key="7">
    <source>
        <dbReference type="Proteomes" id="UP000253845"/>
    </source>
</evidence>
<dbReference type="EMBL" id="KZ851941">
    <property type="protein sequence ID" value="RDH16238.1"/>
    <property type="molecule type" value="Genomic_DNA"/>
</dbReference>
<feature type="domain" description="Zn(2)-C6 fungal-type" evidence="5">
    <location>
        <begin position="85"/>
        <end position="114"/>
    </location>
</feature>